<sequence length="86" mass="9389">MKVSEIENELEALLREELSVDVAEIDSSSRLIDDLGLDSVAFAISIVAIEDRLGVRVSERELLECTTLGDIAAAVHRRRPAAARAK</sequence>
<keyword evidence="3" id="KW-1185">Reference proteome</keyword>
<dbReference type="PROSITE" id="PS50075">
    <property type="entry name" value="CARRIER"/>
    <property type="match status" value="1"/>
</dbReference>
<comment type="caution">
    <text evidence="2">The sequence shown here is derived from an EMBL/GenBank/DDBJ whole genome shotgun (WGS) entry which is preliminary data.</text>
</comment>
<reference evidence="3" key="1">
    <citation type="journal article" date="2019" name="Int. J. Syst. Evol. Microbiol.">
        <title>The Global Catalogue of Microorganisms (GCM) 10K type strain sequencing project: providing services to taxonomists for standard genome sequencing and annotation.</title>
        <authorList>
            <consortium name="The Broad Institute Genomics Platform"/>
            <consortium name="The Broad Institute Genome Sequencing Center for Infectious Disease"/>
            <person name="Wu L."/>
            <person name="Ma J."/>
        </authorList>
    </citation>
    <scope>NUCLEOTIDE SEQUENCE [LARGE SCALE GENOMIC DNA]</scope>
    <source>
        <strain evidence="3">CGMCC 4.7329</strain>
    </source>
</reference>
<organism evidence="2 3">
    <name type="scientific">Nocardia rhizosphaerihabitans</name>
    <dbReference type="NCBI Taxonomy" id="1691570"/>
    <lineage>
        <taxon>Bacteria</taxon>
        <taxon>Bacillati</taxon>
        <taxon>Actinomycetota</taxon>
        <taxon>Actinomycetes</taxon>
        <taxon>Mycobacteriales</taxon>
        <taxon>Nocardiaceae</taxon>
        <taxon>Nocardia</taxon>
    </lineage>
</organism>
<evidence type="ECO:0000259" key="1">
    <source>
        <dbReference type="PROSITE" id="PS50075"/>
    </source>
</evidence>
<accession>A0ABQ2KQ03</accession>
<protein>
    <recommendedName>
        <fullName evidence="1">Carrier domain-containing protein</fullName>
    </recommendedName>
</protein>
<dbReference type="InterPro" id="IPR009081">
    <property type="entry name" value="PP-bd_ACP"/>
</dbReference>
<evidence type="ECO:0000313" key="3">
    <source>
        <dbReference type="Proteomes" id="UP000658127"/>
    </source>
</evidence>
<dbReference type="SUPFAM" id="SSF47336">
    <property type="entry name" value="ACP-like"/>
    <property type="match status" value="1"/>
</dbReference>
<name>A0ABQ2KQ03_9NOCA</name>
<dbReference type="RefSeq" id="WP_189032080.1">
    <property type="nucleotide sequence ID" value="NZ_BMNE01000005.1"/>
</dbReference>
<gene>
    <name evidence="2" type="ORF">GCM10011610_46980</name>
</gene>
<dbReference type="NCBIfam" id="NF004533">
    <property type="entry name" value="PRK05883.1"/>
    <property type="match status" value="1"/>
</dbReference>
<feature type="domain" description="Carrier" evidence="1">
    <location>
        <begin position="4"/>
        <end position="79"/>
    </location>
</feature>
<dbReference type="EMBL" id="BMNE01000005">
    <property type="protein sequence ID" value="GGN88985.1"/>
    <property type="molecule type" value="Genomic_DNA"/>
</dbReference>
<dbReference type="Proteomes" id="UP000658127">
    <property type="component" value="Unassembled WGS sequence"/>
</dbReference>
<dbReference type="Pfam" id="PF00550">
    <property type="entry name" value="PP-binding"/>
    <property type="match status" value="1"/>
</dbReference>
<dbReference type="Gene3D" id="1.10.1200.10">
    <property type="entry name" value="ACP-like"/>
    <property type="match status" value="1"/>
</dbReference>
<dbReference type="InterPro" id="IPR036736">
    <property type="entry name" value="ACP-like_sf"/>
</dbReference>
<evidence type="ECO:0000313" key="2">
    <source>
        <dbReference type="EMBL" id="GGN88985.1"/>
    </source>
</evidence>
<proteinExistence type="predicted"/>